<comment type="caution">
    <text evidence="1">The sequence shown here is derived from an EMBL/GenBank/DDBJ whole genome shotgun (WGS) entry which is preliminary data.</text>
</comment>
<evidence type="ECO:0000313" key="1">
    <source>
        <dbReference type="EMBL" id="OTP76029.1"/>
    </source>
</evidence>
<dbReference type="AlphaFoldDB" id="A0A242MX63"/>
<sequence>MPGDIARRGVTVLRLPRIKVADLANYTFTHSPKSCRTTYLLVGWLSQLILHSQMTCAGCSKRRDGLYTGLRASMRENSAFTCNLTFKG</sequence>
<name>A0A242MX63_CABSO</name>
<proteinExistence type="predicted"/>
<organism evidence="1 2">
    <name type="scientific">Caballeronia sordidicola</name>
    <name type="common">Burkholderia sordidicola</name>
    <dbReference type="NCBI Taxonomy" id="196367"/>
    <lineage>
        <taxon>Bacteria</taxon>
        <taxon>Pseudomonadati</taxon>
        <taxon>Pseudomonadota</taxon>
        <taxon>Betaproteobacteria</taxon>
        <taxon>Burkholderiales</taxon>
        <taxon>Burkholderiaceae</taxon>
        <taxon>Caballeronia</taxon>
    </lineage>
</organism>
<evidence type="ECO:0000313" key="2">
    <source>
        <dbReference type="Proteomes" id="UP000195221"/>
    </source>
</evidence>
<dbReference type="EMBL" id="NBTZ01000043">
    <property type="protein sequence ID" value="OTP76029.1"/>
    <property type="molecule type" value="Genomic_DNA"/>
</dbReference>
<protein>
    <submittedName>
        <fullName evidence="1">Uncharacterized protein</fullName>
    </submittedName>
</protein>
<accession>A0A242MX63</accession>
<dbReference type="Proteomes" id="UP000195221">
    <property type="component" value="Unassembled WGS sequence"/>
</dbReference>
<reference evidence="1 2" key="1">
    <citation type="submission" date="2017-03" db="EMBL/GenBank/DDBJ databases">
        <title>Genome analysis of strain PAMC 26577.</title>
        <authorList>
            <person name="Oh H.-M."/>
            <person name="Yang J.-A."/>
        </authorList>
    </citation>
    <scope>NUCLEOTIDE SEQUENCE [LARGE SCALE GENOMIC DNA]</scope>
    <source>
        <strain evidence="1 2">PAMC 26577</strain>
    </source>
</reference>
<gene>
    <name evidence="1" type="ORF">PAMC26577_12050</name>
</gene>